<evidence type="ECO:0000256" key="2">
    <source>
        <dbReference type="SAM" id="SignalP"/>
    </source>
</evidence>
<keyword evidence="2" id="KW-0732">Signal</keyword>
<evidence type="ECO:0000313" key="4">
    <source>
        <dbReference type="Proteomes" id="UP000546464"/>
    </source>
</evidence>
<feature type="region of interest" description="Disordered" evidence="1">
    <location>
        <begin position="49"/>
        <end position="137"/>
    </location>
</feature>
<evidence type="ECO:0000256" key="1">
    <source>
        <dbReference type="SAM" id="MobiDB-lite"/>
    </source>
</evidence>
<keyword evidence="4" id="KW-1185">Reference proteome</keyword>
<protein>
    <submittedName>
        <fullName evidence="3">Uncharacterized protein</fullName>
    </submittedName>
</protein>
<feature type="signal peptide" evidence="2">
    <location>
        <begin position="1"/>
        <end position="34"/>
    </location>
</feature>
<dbReference type="EMBL" id="JACHVB010000020">
    <property type="protein sequence ID" value="MBC2593950.1"/>
    <property type="molecule type" value="Genomic_DNA"/>
</dbReference>
<dbReference type="Proteomes" id="UP000546464">
    <property type="component" value="Unassembled WGS sequence"/>
</dbReference>
<dbReference type="RefSeq" id="WP_185674937.1">
    <property type="nucleotide sequence ID" value="NZ_JACHVB010000020.1"/>
</dbReference>
<sequence>MNFIDLTSALSKQTCAAVRAAVLMVLAGSASVLATDSDAASTNPTCCSGSPATVADAAPQPAQETASGEHGQYQAGGKKARPHGADTSAGADAGKAATAKPTCTAHKRHYAGGKKARRHGVPAFGTHGCPSTCTREN</sequence>
<organism evidence="3 4">
    <name type="scientific">Ruficoccus amylovorans</name>
    <dbReference type="NCBI Taxonomy" id="1804625"/>
    <lineage>
        <taxon>Bacteria</taxon>
        <taxon>Pseudomonadati</taxon>
        <taxon>Verrucomicrobiota</taxon>
        <taxon>Opitutia</taxon>
        <taxon>Puniceicoccales</taxon>
        <taxon>Cerasicoccaceae</taxon>
        <taxon>Ruficoccus</taxon>
    </lineage>
</organism>
<feature type="compositionally biased region" description="Basic residues" evidence="1">
    <location>
        <begin position="105"/>
        <end position="120"/>
    </location>
</feature>
<feature type="chain" id="PRO_5032962008" evidence="2">
    <location>
        <begin position="35"/>
        <end position="137"/>
    </location>
</feature>
<gene>
    <name evidence="3" type="ORF">H5P28_06710</name>
</gene>
<accession>A0A842HCH2</accession>
<reference evidence="3 4" key="1">
    <citation type="submission" date="2020-07" db="EMBL/GenBank/DDBJ databases">
        <authorList>
            <person name="Feng X."/>
        </authorList>
    </citation>
    <scope>NUCLEOTIDE SEQUENCE [LARGE SCALE GENOMIC DNA]</scope>
    <source>
        <strain evidence="3 4">JCM31066</strain>
    </source>
</reference>
<name>A0A842HCH2_9BACT</name>
<feature type="compositionally biased region" description="Low complexity" evidence="1">
    <location>
        <begin position="85"/>
        <end position="100"/>
    </location>
</feature>
<evidence type="ECO:0000313" key="3">
    <source>
        <dbReference type="EMBL" id="MBC2593950.1"/>
    </source>
</evidence>
<dbReference type="AlphaFoldDB" id="A0A842HCH2"/>
<comment type="caution">
    <text evidence="3">The sequence shown here is derived from an EMBL/GenBank/DDBJ whole genome shotgun (WGS) entry which is preliminary data.</text>
</comment>
<proteinExistence type="predicted"/>